<dbReference type="Proteomes" id="UP000260644">
    <property type="component" value="Unassembled WGS sequence"/>
</dbReference>
<proteinExistence type="predicted"/>
<dbReference type="InterPro" id="IPR024983">
    <property type="entry name" value="CHAT_dom"/>
</dbReference>
<organism evidence="2 3">
    <name type="scientific">Chitinophaga silvatica</name>
    <dbReference type="NCBI Taxonomy" id="2282649"/>
    <lineage>
        <taxon>Bacteria</taxon>
        <taxon>Pseudomonadati</taxon>
        <taxon>Bacteroidota</taxon>
        <taxon>Chitinophagia</taxon>
        <taxon>Chitinophagales</taxon>
        <taxon>Chitinophagaceae</taxon>
        <taxon>Chitinophaga</taxon>
    </lineage>
</organism>
<reference evidence="2 3" key="1">
    <citation type="submission" date="2018-07" db="EMBL/GenBank/DDBJ databases">
        <title>Chitinophaga K2CV101002-2 sp. nov., isolated from a monsoon evergreen broad-leaved forest soil.</title>
        <authorList>
            <person name="Lv Y."/>
        </authorList>
    </citation>
    <scope>NUCLEOTIDE SEQUENCE [LARGE SCALE GENOMIC DNA]</scope>
    <source>
        <strain evidence="2 3">GDMCC 1.1288</strain>
    </source>
</reference>
<dbReference type="EMBL" id="QPMM01000013">
    <property type="protein sequence ID" value="RFS19590.1"/>
    <property type="molecule type" value="Genomic_DNA"/>
</dbReference>
<evidence type="ECO:0000313" key="2">
    <source>
        <dbReference type="EMBL" id="RFS19590.1"/>
    </source>
</evidence>
<protein>
    <submittedName>
        <fullName evidence="2">CHAT domain-containing protein</fullName>
    </submittedName>
</protein>
<dbReference type="OrthoDB" id="446990at2"/>
<dbReference type="RefSeq" id="WP_116978244.1">
    <property type="nucleotide sequence ID" value="NZ_QPMM01000013.1"/>
</dbReference>
<keyword evidence="3" id="KW-1185">Reference proteome</keyword>
<dbReference type="Pfam" id="PF12770">
    <property type="entry name" value="CHAT"/>
    <property type="match status" value="1"/>
</dbReference>
<evidence type="ECO:0000313" key="3">
    <source>
        <dbReference type="Proteomes" id="UP000260644"/>
    </source>
</evidence>
<comment type="caution">
    <text evidence="2">The sequence shown here is derived from an EMBL/GenBank/DDBJ whole genome shotgun (WGS) entry which is preliminary data.</text>
</comment>
<name>A0A3E1Y4E4_9BACT</name>
<evidence type="ECO:0000259" key="1">
    <source>
        <dbReference type="Pfam" id="PF12770"/>
    </source>
</evidence>
<accession>A0A3E1Y4E4</accession>
<dbReference type="AlphaFoldDB" id="A0A3E1Y4E4"/>
<sequence>MDIKEIRIEIARNRITFIKQESFPYESDLSNDYSKLELRIARIFHKVLNKHKIINAFQKNDYEILGEMLQKILIQNQDVVNFLYPTFSDIQKNAGAKCRIFIRFAQDVDEMQELPWEYTFIFPDPEKNYPISVSPFFWSADKSLKFDFIRSVADEHLVFAPSQDQELHVILLTTNARNNPLKYEPEMYECFDKLRRRSTNKLFYYKLSNRKFTDLENKLNETIAMIPGAYVLHFYGHSEMTEQGGRISFVDDNDNIQWIRDVHFADLIAKGLKRKPELVVLQACESGQVASKGKGVGIALANRKIPAVLAMQNMVEENVSQQFVRKFYEAILDGEDVGSATTKARVFLGCELKKEEEEPDFDNNSFGTPVLFISTKVPLQLMPKLNEGVNQTNKTHKKCTHCLREYPQTTEDKCIVNNCTGDLVSVGKLKNLAEEEMIDTLQKDKE</sequence>
<gene>
    <name evidence="2" type="ORF">DVR12_23460</name>
</gene>
<feature type="domain" description="CHAT" evidence="1">
    <location>
        <begin position="69"/>
        <end position="346"/>
    </location>
</feature>